<name>A0A367GRE7_9SPHI</name>
<dbReference type="OrthoDB" id="9798288at2"/>
<dbReference type="PANTHER" id="PTHR33387:SF3">
    <property type="entry name" value="DUF985 DOMAIN-CONTAINING PROTEIN"/>
    <property type="match status" value="1"/>
</dbReference>
<organism evidence="2 3">
    <name type="scientific">Mucilaginibacter hurinus</name>
    <dbReference type="NCBI Taxonomy" id="2201324"/>
    <lineage>
        <taxon>Bacteria</taxon>
        <taxon>Pseudomonadati</taxon>
        <taxon>Bacteroidota</taxon>
        <taxon>Sphingobacteriia</taxon>
        <taxon>Sphingobacteriales</taxon>
        <taxon>Sphingobacteriaceae</taxon>
        <taxon>Mucilaginibacter</taxon>
    </lineage>
</organism>
<dbReference type="InterPro" id="IPR039935">
    <property type="entry name" value="YML079W-like"/>
</dbReference>
<dbReference type="Gene3D" id="2.60.120.10">
    <property type="entry name" value="Jelly Rolls"/>
    <property type="match status" value="1"/>
</dbReference>
<gene>
    <name evidence="2" type="ORF">DJ568_08860</name>
</gene>
<dbReference type="InterPro" id="IPR009327">
    <property type="entry name" value="Cupin_DUF985"/>
</dbReference>
<dbReference type="SUPFAM" id="SSF51182">
    <property type="entry name" value="RmlC-like cupins"/>
    <property type="match status" value="1"/>
</dbReference>
<dbReference type="RefSeq" id="WP_114004905.1">
    <property type="nucleotide sequence ID" value="NZ_QGDC01000004.1"/>
</dbReference>
<dbReference type="Pfam" id="PF06172">
    <property type="entry name" value="Cupin_5"/>
    <property type="match status" value="1"/>
</dbReference>
<evidence type="ECO:0000313" key="3">
    <source>
        <dbReference type="Proteomes" id="UP000253209"/>
    </source>
</evidence>
<evidence type="ECO:0000259" key="1">
    <source>
        <dbReference type="Pfam" id="PF06172"/>
    </source>
</evidence>
<dbReference type="EMBL" id="QGDC01000004">
    <property type="protein sequence ID" value="RCH55283.1"/>
    <property type="molecule type" value="Genomic_DNA"/>
</dbReference>
<dbReference type="AlphaFoldDB" id="A0A367GRE7"/>
<evidence type="ECO:0000313" key="2">
    <source>
        <dbReference type="EMBL" id="RCH55283.1"/>
    </source>
</evidence>
<reference evidence="2 3" key="1">
    <citation type="submission" date="2018-05" db="EMBL/GenBank/DDBJ databases">
        <title>Mucilaginibacter hurinus sp. nov., isolated from briquette warehouse soil.</title>
        <authorList>
            <person name="Choi L."/>
        </authorList>
    </citation>
    <scope>NUCLEOTIDE SEQUENCE [LARGE SCALE GENOMIC DNA]</scope>
    <source>
        <strain evidence="2 3">ZR32</strain>
    </source>
</reference>
<dbReference type="PANTHER" id="PTHR33387">
    <property type="entry name" value="RMLC-LIKE JELLY ROLL FOLD PROTEIN"/>
    <property type="match status" value="1"/>
</dbReference>
<sequence>MATFPAFHYINTLQMQPHPEGGYYKEVFRSPREVVRKGEDALKKACTSIYYLLQAGDYSGFHRLQSDEIWCFHKGEALHIHVLDNAGQLITHELSDAETGSFSLVIPAGLWFASEVAAPQGFSLVSCAVAPGFDFSEFEMARKSEMLKTYPQHQSILNRLCRL</sequence>
<dbReference type="Proteomes" id="UP000253209">
    <property type="component" value="Unassembled WGS sequence"/>
</dbReference>
<dbReference type="InterPro" id="IPR011051">
    <property type="entry name" value="RmlC_Cupin_sf"/>
</dbReference>
<accession>A0A367GRE7</accession>
<feature type="domain" description="DUF985" evidence="1">
    <location>
        <begin position="9"/>
        <end position="141"/>
    </location>
</feature>
<dbReference type="InterPro" id="IPR014710">
    <property type="entry name" value="RmlC-like_jellyroll"/>
</dbReference>
<keyword evidence="3" id="KW-1185">Reference proteome</keyword>
<protein>
    <submittedName>
        <fullName evidence="2">Cupin domain-containing protein</fullName>
    </submittedName>
</protein>
<comment type="caution">
    <text evidence="2">The sequence shown here is derived from an EMBL/GenBank/DDBJ whole genome shotgun (WGS) entry which is preliminary data.</text>
</comment>
<proteinExistence type="predicted"/>
<dbReference type="CDD" id="cd06121">
    <property type="entry name" value="cupin_YML079wp"/>
    <property type="match status" value="1"/>
</dbReference>